<proteinExistence type="predicted"/>
<feature type="transmembrane region" description="Helical" evidence="7">
    <location>
        <begin position="319"/>
        <end position="340"/>
    </location>
</feature>
<dbReference type="STRING" id="658219.SAMN05216212_3226"/>
<keyword evidence="6 7" id="KW-0472">Membrane</keyword>
<dbReference type="Pfam" id="PF01566">
    <property type="entry name" value="Nramp"/>
    <property type="match status" value="1"/>
</dbReference>
<accession>A0A1G9ET33</accession>
<feature type="transmembrane region" description="Helical" evidence="7">
    <location>
        <begin position="153"/>
        <end position="171"/>
    </location>
</feature>
<dbReference type="GO" id="GO:0034755">
    <property type="term" value="P:iron ion transmembrane transport"/>
    <property type="evidence" value="ECO:0007669"/>
    <property type="project" value="TreeGrafter"/>
</dbReference>
<dbReference type="PRINTS" id="PR00447">
    <property type="entry name" value="NATRESASSCMP"/>
</dbReference>
<evidence type="ECO:0000256" key="7">
    <source>
        <dbReference type="SAM" id="Phobius"/>
    </source>
</evidence>
<evidence type="ECO:0000256" key="5">
    <source>
        <dbReference type="ARBA" id="ARBA00022989"/>
    </source>
</evidence>
<evidence type="ECO:0000256" key="3">
    <source>
        <dbReference type="ARBA" id="ARBA00022692"/>
    </source>
</evidence>
<feature type="transmembrane region" description="Helical" evidence="7">
    <location>
        <begin position="282"/>
        <end position="307"/>
    </location>
</feature>
<dbReference type="EMBL" id="FNFH01000009">
    <property type="protein sequence ID" value="SDK79309.1"/>
    <property type="molecule type" value="Genomic_DNA"/>
</dbReference>
<keyword evidence="4" id="KW-0769">Symport</keyword>
<dbReference type="GO" id="GO:0005886">
    <property type="term" value="C:plasma membrane"/>
    <property type="evidence" value="ECO:0007669"/>
    <property type="project" value="TreeGrafter"/>
</dbReference>
<dbReference type="PANTHER" id="PTHR11706:SF33">
    <property type="entry name" value="NATURAL RESISTANCE-ASSOCIATED MACROPHAGE PROTEIN 2"/>
    <property type="match status" value="1"/>
</dbReference>
<feature type="transmembrane region" description="Helical" evidence="7">
    <location>
        <begin position="120"/>
        <end position="141"/>
    </location>
</feature>
<evidence type="ECO:0000256" key="6">
    <source>
        <dbReference type="ARBA" id="ARBA00023136"/>
    </source>
</evidence>
<organism evidence="8 9">
    <name type="scientific">Microbulbifer yueqingensis</name>
    <dbReference type="NCBI Taxonomy" id="658219"/>
    <lineage>
        <taxon>Bacteria</taxon>
        <taxon>Pseudomonadati</taxon>
        <taxon>Pseudomonadota</taxon>
        <taxon>Gammaproteobacteria</taxon>
        <taxon>Cellvibrionales</taxon>
        <taxon>Microbulbiferaceae</taxon>
        <taxon>Microbulbifer</taxon>
    </lineage>
</organism>
<feature type="transmembrane region" description="Helical" evidence="7">
    <location>
        <begin position="12"/>
        <end position="32"/>
    </location>
</feature>
<protein>
    <submittedName>
        <fullName evidence="8">NRAMP (Natural resistance-associated macrophage protein) metal ion transporters</fullName>
    </submittedName>
</protein>
<name>A0A1G9ET33_9GAMM</name>
<dbReference type="AlphaFoldDB" id="A0A1G9ET33"/>
<keyword evidence="9" id="KW-1185">Reference proteome</keyword>
<reference evidence="9" key="1">
    <citation type="submission" date="2016-10" db="EMBL/GenBank/DDBJ databases">
        <authorList>
            <person name="Varghese N."/>
            <person name="Submissions S."/>
        </authorList>
    </citation>
    <scope>NUCLEOTIDE SEQUENCE [LARGE SCALE GENOMIC DNA]</scope>
    <source>
        <strain evidence="9">CGMCC 1.10658</strain>
    </source>
</reference>
<feature type="transmembrane region" description="Helical" evidence="7">
    <location>
        <begin position="79"/>
        <end position="100"/>
    </location>
</feature>
<evidence type="ECO:0000313" key="9">
    <source>
        <dbReference type="Proteomes" id="UP000199305"/>
    </source>
</evidence>
<feature type="transmembrane region" description="Helical" evidence="7">
    <location>
        <begin position="38"/>
        <end position="58"/>
    </location>
</feature>
<feature type="transmembrane region" description="Helical" evidence="7">
    <location>
        <begin position="387"/>
        <end position="407"/>
    </location>
</feature>
<evidence type="ECO:0000313" key="8">
    <source>
        <dbReference type="EMBL" id="SDK79309.1"/>
    </source>
</evidence>
<keyword evidence="3 7" id="KW-0812">Transmembrane</keyword>
<gene>
    <name evidence="8" type="ORF">SAMN05216212_3226</name>
</gene>
<keyword evidence="5 7" id="KW-1133">Transmembrane helix</keyword>
<dbReference type="RefSeq" id="WP_175453153.1">
    <property type="nucleotide sequence ID" value="NZ_FNFH01000009.1"/>
</dbReference>
<dbReference type="InterPro" id="IPR001046">
    <property type="entry name" value="NRAMP_fam"/>
</dbReference>
<feature type="transmembrane region" description="Helical" evidence="7">
    <location>
        <begin position="232"/>
        <end position="255"/>
    </location>
</feature>
<comment type="subcellular location">
    <subcellularLocation>
        <location evidence="1">Membrane</location>
        <topology evidence="1">Multi-pass membrane protein</topology>
    </subcellularLocation>
</comment>
<evidence type="ECO:0000256" key="4">
    <source>
        <dbReference type="ARBA" id="ARBA00022847"/>
    </source>
</evidence>
<dbReference type="Proteomes" id="UP000199305">
    <property type="component" value="Unassembled WGS sequence"/>
</dbReference>
<sequence length="408" mass="42564">MKISKHLNIGPAAMVAAAFIGPGTVVTASLAGARFGYALLWALLFAVIASVVLQEMAARLGVVTQRGLGENIRETFQQPLARFAAITLVASAILVGNAAYQGGNIAGASLGIRALAGNAGLPGWGFNPWAVVIALLAFVLLWSGSYRLIEKSLVALVGLMSLAFLATFAISRPDIGGFLQGLLVPRIPEGAALTVIALIGTTVVPYNLFLHSSSASQKWRDARELPLARGDLLFSIPLGGLISIAIVGTAAAAFFRHQLELQGAGDIAATMRPLFGDLATTLMGIGLFAAGISSALTAPLAAAYALCGILGLRPDLRSNAFRAIWVAVLVTGTGVAALELKPVKVIWFAQVANGLLLPVITAFLLWEMNTSRLGEYRNSPWQNLAGLLVLLVTVMLGGRSLMSAFGLL</sequence>
<feature type="transmembrane region" description="Helical" evidence="7">
    <location>
        <begin position="191"/>
        <end position="211"/>
    </location>
</feature>
<keyword evidence="2" id="KW-0813">Transport</keyword>
<feature type="transmembrane region" description="Helical" evidence="7">
    <location>
        <begin position="346"/>
        <end position="366"/>
    </location>
</feature>
<dbReference type="GO" id="GO:0005384">
    <property type="term" value="F:manganese ion transmembrane transporter activity"/>
    <property type="evidence" value="ECO:0007669"/>
    <property type="project" value="TreeGrafter"/>
</dbReference>
<dbReference type="NCBIfam" id="NF037982">
    <property type="entry name" value="Nramp_1"/>
    <property type="match status" value="1"/>
</dbReference>
<evidence type="ECO:0000256" key="2">
    <source>
        <dbReference type="ARBA" id="ARBA00022448"/>
    </source>
</evidence>
<dbReference type="PANTHER" id="PTHR11706">
    <property type="entry name" value="SOLUTE CARRIER PROTEIN FAMILY 11 MEMBER"/>
    <property type="match status" value="1"/>
</dbReference>
<evidence type="ECO:0000256" key="1">
    <source>
        <dbReference type="ARBA" id="ARBA00004141"/>
    </source>
</evidence>
<dbReference type="GO" id="GO:0015293">
    <property type="term" value="F:symporter activity"/>
    <property type="evidence" value="ECO:0007669"/>
    <property type="project" value="UniProtKB-KW"/>
</dbReference>
<dbReference type="GO" id="GO:0015086">
    <property type="term" value="F:cadmium ion transmembrane transporter activity"/>
    <property type="evidence" value="ECO:0007669"/>
    <property type="project" value="TreeGrafter"/>
</dbReference>